<accession>A7TGG6</accession>
<dbReference type="InParanoid" id="A7TGG6"/>
<dbReference type="AlphaFoldDB" id="A7TGG6"/>
<dbReference type="OrthoDB" id="5295208at2759"/>
<dbReference type="PANTHER" id="PTHR18916:SF85">
    <property type="entry name" value="TUBULIN-FOLDING COFACTOR B"/>
    <property type="match status" value="1"/>
</dbReference>
<dbReference type="GO" id="GO:0035371">
    <property type="term" value="C:microtubule plus-end"/>
    <property type="evidence" value="ECO:0007669"/>
    <property type="project" value="TreeGrafter"/>
</dbReference>
<dbReference type="RefSeq" id="XP_001646431.1">
    <property type="nucleotide sequence ID" value="XM_001646381.1"/>
</dbReference>
<dbReference type="GeneID" id="5546870"/>
<dbReference type="HOGENOM" id="CLU_067577_2_0_1"/>
<gene>
    <name evidence="6" type="ORF">Kpol_1048p3</name>
</gene>
<dbReference type="GO" id="GO:0043014">
    <property type="term" value="F:alpha-tubulin binding"/>
    <property type="evidence" value="ECO:0007669"/>
    <property type="project" value="EnsemblFungi"/>
</dbReference>
<dbReference type="OMA" id="WCGIEFD"/>
<evidence type="ECO:0000259" key="5">
    <source>
        <dbReference type="PROSITE" id="PS50245"/>
    </source>
</evidence>
<dbReference type="eggNOG" id="KOG3206">
    <property type="taxonomic scope" value="Eukaryota"/>
</dbReference>
<dbReference type="EMBL" id="DS480387">
    <property type="protein sequence ID" value="EDO18573.1"/>
    <property type="molecule type" value="Genomic_DNA"/>
</dbReference>
<dbReference type="Pfam" id="PF01302">
    <property type="entry name" value="CAP_GLY"/>
    <property type="match status" value="1"/>
</dbReference>
<evidence type="ECO:0000256" key="4">
    <source>
        <dbReference type="ARBA" id="ARBA00025779"/>
    </source>
</evidence>
<evidence type="ECO:0000256" key="3">
    <source>
        <dbReference type="ARBA" id="ARBA00023186"/>
    </source>
</evidence>
<dbReference type="FunCoup" id="A7TGG6">
    <property type="interactions" value="743"/>
</dbReference>
<sequence length="260" mass="29543">MVLVSISSELCSLSKEFPVEISIVDLCEKLYQFTGVSPNDMRLIVSETGNGASKEEVYGGRRVQDARLRPFEGYNGVGQVSVVVEDTNVNSIANQLNKMHQEEEEGDSGDNEEHLFKLSEDAYANRKDSVLNWKKEHKLGKFDPQYQLTLNKNRELQNEHLKNLIINERCSVKSTDSAERRGWLRFVGKIPDINNEDVWCGIEFDEPMGKNDGTFKGKKYFGPVKPNYGGFVRPNTVETGSQFTPFENDLDLEFESDDEI</sequence>
<evidence type="ECO:0000313" key="7">
    <source>
        <dbReference type="Proteomes" id="UP000000267"/>
    </source>
</evidence>
<dbReference type="GO" id="GO:0051010">
    <property type="term" value="F:microtubule plus-end binding"/>
    <property type="evidence" value="ECO:0007669"/>
    <property type="project" value="TreeGrafter"/>
</dbReference>
<dbReference type="InterPro" id="IPR036859">
    <property type="entry name" value="CAP-Gly_dom_sf"/>
</dbReference>
<keyword evidence="2" id="KW-0963">Cytoplasm</keyword>
<dbReference type="PROSITE" id="PS50245">
    <property type="entry name" value="CAP_GLY_2"/>
    <property type="match status" value="1"/>
</dbReference>
<keyword evidence="3" id="KW-0143">Chaperone</keyword>
<dbReference type="InterPro" id="IPR029071">
    <property type="entry name" value="Ubiquitin-like_domsf"/>
</dbReference>
<dbReference type="PROSITE" id="PS00845">
    <property type="entry name" value="CAP_GLY_1"/>
    <property type="match status" value="1"/>
</dbReference>
<dbReference type="GO" id="GO:0005634">
    <property type="term" value="C:nucleus"/>
    <property type="evidence" value="ECO:0007669"/>
    <property type="project" value="TreeGrafter"/>
</dbReference>
<proteinExistence type="inferred from homology"/>
<dbReference type="Pfam" id="PF14560">
    <property type="entry name" value="Ubiquitin_2"/>
    <property type="match status" value="1"/>
</dbReference>
<dbReference type="KEGG" id="vpo:Kpol_1048p3"/>
<dbReference type="PANTHER" id="PTHR18916">
    <property type="entry name" value="DYNACTIN 1-RELATED MICROTUBULE-BINDING"/>
    <property type="match status" value="1"/>
</dbReference>
<dbReference type="STRING" id="436907.A7TGG6"/>
<reference evidence="6 7" key="1">
    <citation type="journal article" date="2007" name="Proc. Natl. Acad. Sci. U.S.A.">
        <title>Independent sorting-out of thousands of duplicated gene pairs in two yeast species descended from a whole-genome duplication.</title>
        <authorList>
            <person name="Scannell D.R."/>
            <person name="Frank A.C."/>
            <person name="Conant G.C."/>
            <person name="Byrne K.P."/>
            <person name="Woolfit M."/>
            <person name="Wolfe K.H."/>
        </authorList>
    </citation>
    <scope>NUCLEOTIDE SEQUENCE [LARGE SCALE GENOMIC DNA]</scope>
    <source>
        <strain evidence="7">ATCC 22028 / DSM 70294 / BCRC 21397 / CBS 2163 / NBRC 10782 / NRRL Y-8283 / UCD 57-17</strain>
    </source>
</reference>
<dbReference type="GO" id="GO:0007023">
    <property type="term" value="P:post-chaperonin tubulin folding pathway"/>
    <property type="evidence" value="ECO:0007669"/>
    <property type="project" value="EnsemblFungi"/>
</dbReference>
<comment type="similarity">
    <text evidence="4">Belongs to the TBCB family.</text>
</comment>
<evidence type="ECO:0000313" key="6">
    <source>
        <dbReference type="EMBL" id="EDO18573.1"/>
    </source>
</evidence>
<dbReference type="SUPFAM" id="SSF74924">
    <property type="entry name" value="Cap-Gly domain"/>
    <property type="match status" value="1"/>
</dbReference>
<dbReference type="Gene3D" id="2.30.30.190">
    <property type="entry name" value="CAP Gly-rich-like domain"/>
    <property type="match status" value="1"/>
</dbReference>
<dbReference type="GO" id="GO:0031122">
    <property type="term" value="P:cytoplasmic microtubule organization"/>
    <property type="evidence" value="ECO:0007669"/>
    <property type="project" value="TreeGrafter"/>
</dbReference>
<dbReference type="SMART" id="SM01052">
    <property type="entry name" value="CAP_GLY"/>
    <property type="match status" value="1"/>
</dbReference>
<evidence type="ECO:0000256" key="1">
    <source>
        <dbReference type="ARBA" id="ARBA00004496"/>
    </source>
</evidence>
<keyword evidence="7" id="KW-1185">Reference proteome</keyword>
<comment type="subcellular location">
    <subcellularLocation>
        <location evidence="1">Cytoplasm</location>
    </subcellularLocation>
</comment>
<dbReference type="Proteomes" id="UP000000267">
    <property type="component" value="Unassembled WGS sequence"/>
</dbReference>
<dbReference type="InterPro" id="IPR000626">
    <property type="entry name" value="Ubiquitin-like_dom"/>
</dbReference>
<dbReference type="GO" id="GO:0005737">
    <property type="term" value="C:cytoplasm"/>
    <property type="evidence" value="ECO:0007669"/>
    <property type="project" value="UniProtKB-SubCell"/>
</dbReference>
<dbReference type="SUPFAM" id="SSF54236">
    <property type="entry name" value="Ubiquitin-like"/>
    <property type="match status" value="1"/>
</dbReference>
<feature type="domain" description="CAP-Gly" evidence="5">
    <location>
        <begin position="198"/>
        <end position="233"/>
    </location>
</feature>
<name>A7TGG6_VANPO</name>
<evidence type="ECO:0000256" key="2">
    <source>
        <dbReference type="ARBA" id="ARBA00022490"/>
    </source>
</evidence>
<dbReference type="PhylomeDB" id="A7TGG6"/>
<organism evidence="7">
    <name type="scientific">Vanderwaltozyma polyspora (strain ATCC 22028 / DSM 70294 / BCRC 21397 / CBS 2163 / NBRC 10782 / NRRL Y-8283 / UCD 57-17)</name>
    <name type="common">Kluyveromyces polysporus</name>
    <dbReference type="NCBI Taxonomy" id="436907"/>
    <lineage>
        <taxon>Eukaryota</taxon>
        <taxon>Fungi</taxon>
        <taxon>Dikarya</taxon>
        <taxon>Ascomycota</taxon>
        <taxon>Saccharomycotina</taxon>
        <taxon>Saccharomycetes</taxon>
        <taxon>Saccharomycetales</taxon>
        <taxon>Saccharomycetaceae</taxon>
        <taxon>Vanderwaltozyma</taxon>
    </lineage>
</organism>
<protein>
    <recommendedName>
        <fullName evidence="5">CAP-Gly domain-containing protein</fullName>
    </recommendedName>
</protein>
<dbReference type="InterPro" id="IPR000938">
    <property type="entry name" value="CAP-Gly_domain"/>
</dbReference>